<comment type="caution">
    <text evidence="2">The sequence shown here is derived from an EMBL/GenBank/DDBJ whole genome shotgun (WGS) entry which is preliminary data.</text>
</comment>
<evidence type="ECO:0000313" key="3">
    <source>
        <dbReference type="Proteomes" id="UP000234275"/>
    </source>
</evidence>
<dbReference type="AlphaFoldDB" id="A0A2I2G5U2"/>
<sequence>MEVNGGERETKDGEKGEGGDRVSEGNDPRGRERGKRRGKRKKKGKQTPKGKEKRKRKAGRKKEAVPGIALATTP</sequence>
<feature type="region of interest" description="Disordered" evidence="1">
    <location>
        <begin position="1"/>
        <end position="74"/>
    </location>
</feature>
<evidence type="ECO:0000256" key="1">
    <source>
        <dbReference type="SAM" id="MobiDB-lite"/>
    </source>
</evidence>
<organism evidence="2 3">
    <name type="scientific">Aspergillus steynii IBT 23096</name>
    <dbReference type="NCBI Taxonomy" id="1392250"/>
    <lineage>
        <taxon>Eukaryota</taxon>
        <taxon>Fungi</taxon>
        <taxon>Dikarya</taxon>
        <taxon>Ascomycota</taxon>
        <taxon>Pezizomycotina</taxon>
        <taxon>Eurotiomycetes</taxon>
        <taxon>Eurotiomycetidae</taxon>
        <taxon>Eurotiales</taxon>
        <taxon>Aspergillaceae</taxon>
        <taxon>Aspergillus</taxon>
        <taxon>Aspergillus subgen. Circumdati</taxon>
    </lineage>
</organism>
<dbReference type="VEuPathDB" id="FungiDB:P170DRAFT_208995"/>
<reference evidence="2 3" key="1">
    <citation type="submission" date="2016-12" db="EMBL/GenBank/DDBJ databases">
        <title>The genomes of Aspergillus section Nigri reveals drivers in fungal speciation.</title>
        <authorList>
            <consortium name="DOE Joint Genome Institute"/>
            <person name="Vesth T.C."/>
            <person name="Nybo J."/>
            <person name="Theobald S."/>
            <person name="Brandl J."/>
            <person name="Frisvad J.C."/>
            <person name="Nielsen K.F."/>
            <person name="Lyhne E.K."/>
            <person name="Kogle M.E."/>
            <person name="Kuo A."/>
            <person name="Riley R."/>
            <person name="Clum A."/>
            <person name="Nolan M."/>
            <person name="Lipzen A."/>
            <person name="Salamov A."/>
            <person name="Henrissat B."/>
            <person name="Wiebenga A."/>
            <person name="De Vries R.P."/>
            <person name="Grigoriev I.V."/>
            <person name="Mortensen U.H."/>
            <person name="Andersen M.R."/>
            <person name="Baker S.E."/>
        </authorList>
    </citation>
    <scope>NUCLEOTIDE SEQUENCE [LARGE SCALE GENOMIC DNA]</scope>
    <source>
        <strain evidence="2 3">IBT 23096</strain>
    </source>
</reference>
<proteinExistence type="predicted"/>
<dbReference type="GeneID" id="36550500"/>
<dbReference type="EMBL" id="MSFO01000005">
    <property type="protein sequence ID" value="PLB48247.1"/>
    <property type="molecule type" value="Genomic_DNA"/>
</dbReference>
<protein>
    <submittedName>
        <fullName evidence="2">Uncharacterized protein</fullName>
    </submittedName>
</protein>
<dbReference type="Proteomes" id="UP000234275">
    <property type="component" value="Unassembled WGS sequence"/>
</dbReference>
<feature type="compositionally biased region" description="Basic and acidic residues" evidence="1">
    <location>
        <begin position="1"/>
        <end position="31"/>
    </location>
</feature>
<feature type="compositionally biased region" description="Basic residues" evidence="1">
    <location>
        <begin position="32"/>
        <end position="60"/>
    </location>
</feature>
<accession>A0A2I2G5U2</accession>
<evidence type="ECO:0000313" key="2">
    <source>
        <dbReference type="EMBL" id="PLB48247.1"/>
    </source>
</evidence>
<gene>
    <name evidence="2" type="ORF">P170DRAFT_208995</name>
</gene>
<dbReference type="RefSeq" id="XP_024703549.1">
    <property type="nucleotide sequence ID" value="XM_024842801.1"/>
</dbReference>
<keyword evidence="3" id="KW-1185">Reference proteome</keyword>
<name>A0A2I2G5U2_9EURO</name>